<evidence type="ECO:0000256" key="1">
    <source>
        <dbReference type="SAM" id="MobiDB-lite"/>
    </source>
</evidence>
<dbReference type="Gene3D" id="3.30.160.60">
    <property type="entry name" value="Classic Zinc Finger"/>
    <property type="match status" value="1"/>
</dbReference>
<dbReference type="GO" id="GO:0008270">
    <property type="term" value="F:zinc ion binding"/>
    <property type="evidence" value="ECO:0007669"/>
    <property type="project" value="InterPro"/>
</dbReference>
<gene>
    <name evidence="3" type="ORF">Zm00014a_016313</name>
</gene>
<accession>A0A317Y5C9</accession>
<comment type="caution">
    <text evidence="3">The sequence shown here is derived from an EMBL/GenBank/DDBJ whole genome shotgun (WGS) entry which is preliminary data.</text>
</comment>
<dbReference type="ExpressionAtlas" id="A0A317Y5C9">
    <property type="expression patterns" value="baseline and differential"/>
</dbReference>
<dbReference type="InterPro" id="IPR036236">
    <property type="entry name" value="Znf_C2H2_sf"/>
</dbReference>
<evidence type="ECO:0000313" key="3">
    <source>
        <dbReference type="EMBL" id="PWZ53910.1"/>
    </source>
</evidence>
<sequence length="394" mass="44683">MSRDSPTIGDTHSPPKPTLHLCRGLHPQPSVAPAAGGKREGGRHRPTTNSAVAAAMREDLRLAYANLVVAKADDDFSRAEESFRELGFRRWAITDNKLEELFQLSLRMFDTRLPPGVTVISPFADDSSLNKIGVEDFSAGPVPDAIKRKLAAETSVPPQQSSFSCVTGQKQPQNWYPTKKKVKVPHLPSQILQCPRPNVVPSFWCKICKVDCVTEFNFSAHVGGKKHKAKKLEILGTLGAASRCAGNRSENGWFWQLPKYHEDPTTEELAKTLDCWPSMNYYITGCRYVLMPWKFNKCYALFVIDHGKKHVSFIDFTPTQDWCKHIPYKRVNTSYLVLQAMVMWGNGRRMEFVRDARILRRNFVIDLLSYEDNSCRYAIPANIQHRLINISTKE</sequence>
<dbReference type="EMBL" id="NCVQ01000001">
    <property type="protein sequence ID" value="PWZ53910.1"/>
    <property type="molecule type" value="Genomic_DNA"/>
</dbReference>
<dbReference type="FunFam" id="3.30.160.60:FF:002543">
    <property type="entry name" value="LOC567465 protein"/>
    <property type="match status" value="1"/>
</dbReference>
<reference evidence="3" key="1">
    <citation type="journal article" date="2018" name="Nat. Genet.">
        <title>Extensive intraspecific gene order and gene structural variations between Mo17 and other maize genomes.</title>
        <authorList>
            <person name="Sun S."/>
            <person name="Zhou Y."/>
            <person name="Chen J."/>
            <person name="Shi J."/>
            <person name="Zhao H."/>
            <person name="Zhao H."/>
            <person name="Song W."/>
            <person name="Zhang M."/>
            <person name="Cui Y."/>
            <person name="Dong X."/>
            <person name="Liu H."/>
            <person name="Ma X."/>
            <person name="Jiao Y."/>
            <person name="Wang B."/>
            <person name="Wei X."/>
            <person name="Stein J.C."/>
            <person name="Glaubitz J.C."/>
            <person name="Lu F."/>
            <person name="Yu G."/>
            <person name="Liang C."/>
            <person name="Fengler K."/>
            <person name="Li B."/>
            <person name="Rafalski A."/>
            <person name="Schnable P.S."/>
            <person name="Ware D.H."/>
            <person name="Buckler E.S."/>
            <person name="Lai J."/>
        </authorList>
    </citation>
    <scope>NUCLEOTIDE SEQUENCE [LARGE SCALE GENOMIC DNA]</scope>
    <source>
        <tissue evidence="3">Seedling</tissue>
    </source>
</reference>
<dbReference type="SMART" id="SM00451">
    <property type="entry name" value="ZnF_U1"/>
    <property type="match status" value="1"/>
</dbReference>
<feature type="domain" description="U1-type" evidence="2">
    <location>
        <begin position="200"/>
        <end position="234"/>
    </location>
</feature>
<organism evidence="3">
    <name type="scientific">Zea mays</name>
    <name type="common">Maize</name>
    <dbReference type="NCBI Taxonomy" id="4577"/>
    <lineage>
        <taxon>Eukaryota</taxon>
        <taxon>Viridiplantae</taxon>
        <taxon>Streptophyta</taxon>
        <taxon>Embryophyta</taxon>
        <taxon>Tracheophyta</taxon>
        <taxon>Spermatophyta</taxon>
        <taxon>Magnoliopsida</taxon>
        <taxon>Liliopsida</taxon>
        <taxon>Poales</taxon>
        <taxon>Poaceae</taxon>
        <taxon>PACMAD clade</taxon>
        <taxon>Panicoideae</taxon>
        <taxon>Andropogonodae</taxon>
        <taxon>Andropogoneae</taxon>
        <taxon>Tripsacinae</taxon>
        <taxon>Zea</taxon>
    </lineage>
</organism>
<dbReference type="InterPro" id="IPR013087">
    <property type="entry name" value="Znf_C2H2_type"/>
</dbReference>
<proteinExistence type="predicted"/>
<protein>
    <recommendedName>
        <fullName evidence="2">U1-type domain-containing protein</fullName>
    </recommendedName>
</protein>
<dbReference type="GO" id="GO:0003676">
    <property type="term" value="F:nucleic acid binding"/>
    <property type="evidence" value="ECO:0007669"/>
    <property type="project" value="InterPro"/>
</dbReference>
<evidence type="ECO:0000259" key="2">
    <source>
        <dbReference type="SMART" id="SM00451"/>
    </source>
</evidence>
<dbReference type="AlphaFoldDB" id="A0A317Y5C9"/>
<dbReference type="SUPFAM" id="SSF57667">
    <property type="entry name" value="beta-beta-alpha zinc fingers"/>
    <property type="match status" value="1"/>
</dbReference>
<feature type="region of interest" description="Disordered" evidence="1">
    <location>
        <begin position="25"/>
        <end position="48"/>
    </location>
</feature>
<dbReference type="Proteomes" id="UP000251960">
    <property type="component" value="Chromosome 1"/>
</dbReference>
<name>A0A317Y5C9_MAIZE</name>
<dbReference type="Pfam" id="PF12874">
    <property type="entry name" value="zf-met"/>
    <property type="match status" value="1"/>
</dbReference>
<dbReference type="InterPro" id="IPR003604">
    <property type="entry name" value="Matrin/U1-like-C_Znf_C2H2"/>
</dbReference>